<evidence type="ECO:0000313" key="2">
    <source>
        <dbReference type="Proteomes" id="UP001227101"/>
    </source>
</evidence>
<dbReference type="RefSeq" id="WP_285452866.1">
    <property type="nucleotide sequence ID" value="NZ_CP127173.1"/>
</dbReference>
<protein>
    <recommendedName>
        <fullName evidence="3">SUKH-4 immunity protein of toxin-antitoxin system</fullName>
    </recommendedName>
</protein>
<sequence length="471" mass="49945">MDEAAAIASVVAWIRTRGLDYPTEALTADRFAAGWCVYAPADVDDSDPLAFLEMPVGQSVFLVGDSGRIKEVSSATPPAIAQDEFLFEEFAARPPAPGSEGAAVLAEFGWVFRHAAVPPDVGGFPRGPVDADDAAADQAEALLEPIARELARLGPPGWEWFSAEFSVTVSADVARVRFRTGDRSEAVPVPRAVVDLVRAQRAVAARMPSGPWWRLLVTGSDLGETTADYDYGVEPFPGDQLLAPGHYRNDVVAHPRPALPVWLAGYIAGPAAQGRPPSRAADDAAAGRPAVAAADLPPLGDLWTRWAVLAAVSAGLGEEQGPRIRPGSASYEDAARNGSTLYVLPGNRAVLSGGRWNSPLLDAAYNGGGPLPDLFTGAPAWVTDSVLDERGRRGLLTFCFWWTGDRWYRGETDTSGELGVALPPFRPLPLLEVAARRSVTLEDIADHFAEGPAADLDVAADQLSLAGLLEL</sequence>
<evidence type="ECO:0008006" key="3">
    <source>
        <dbReference type="Google" id="ProtNLM"/>
    </source>
</evidence>
<dbReference type="Proteomes" id="UP001227101">
    <property type="component" value="Chromosome"/>
</dbReference>
<proteinExistence type="predicted"/>
<dbReference type="EMBL" id="CP127173">
    <property type="protein sequence ID" value="WIV55805.1"/>
    <property type="molecule type" value="Genomic_DNA"/>
</dbReference>
<keyword evidence="2" id="KW-1185">Reference proteome</keyword>
<organism evidence="1 2">
    <name type="scientific">Amycolatopsis nalaikhensis</name>
    <dbReference type="NCBI Taxonomy" id="715472"/>
    <lineage>
        <taxon>Bacteria</taxon>
        <taxon>Bacillati</taxon>
        <taxon>Actinomycetota</taxon>
        <taxon>Actinomycetes</taxon>
        <taxon>Pseudonocardiales</taxon>
        <taxon>Pseudonocardiaceae</taxon>
        <taxon>Amycolatopsis</taxon>
    </lineage>
</organism>
<dbReference type="InterPro" id="IPR036170">
    <property type="entry name" value="YezG-like_sf"/>
</dbReference>
<accession>A0ABY8XJJ1</accession>
<name>A0ABY8XJJ1_9PSEU</name>
<dbReference type="SUPFAM" id="SSF160424">
    <property type="entry name" value="BH3703-like"/>
    <property type="match status" value="1"/>
</dbReference>
<gene>
    <name evidence="1" type="ORF">QP939_44540</name>
</gene>
<evidence type="ECO:0000313" key="1">
    <source>
        <dbReference type="EMBL" id="WIV55805.1"/>
    </source>
</evidence>
<reference evidence="1 2" key="1">
    <citation type="submission" date="2023-06" db="EMBL/GenBank/DDBJ databases">
        <authorList>
            <person name="Oyuntsetseg B."/>
            <person name="Kim S.B."/>
        </authorList>
    </citation>
    <scope>NUCLEOTIDE SEQUENCE [LARGE SCALE GENOMIC DNA]</scope>
    <source>
        <strain evidence="1 2">2-2</strain>
    </source>
</reference>